<dbReference type="EMBL" id="MWDQ01000028">
    <property type="protein sequence ID" value="OQB74802.1"/>
    <property type="molecule type" value="Genomic_DNA"/>
</dbReference>
<feature type="site" description="Interaction with substrate tRNA" evidence="10">
    <location>
        <position position="109"/>
    </location>
</feature>
<evidence type="ECO:0000256" key="4">
    <source>
        <dbReference type="ARBA" id="ARBA00022679"/>
    </source>
</evidence>
<evidence type="ECO:0000256" key="9">
    <source>
        <dbReference type="ARBA" id="ARBA00049563"/>
    </source>
</evidence>
<dbReference type="Pfam" id="PF01715">
    <property type="entry name" value="IPPT"/>
    <property type="match status" value="1"/>
</dbReference>
<dbReference type="InterPro" id="IPR039657">
    <property type="entry name" value="Dimethylallyltransferase"/>
</dbReference>
<comment type="catalytic activity">
    <reaction evidence="9 10 11">
        <text>adenosine(37) in tRNA + dimethylallyl diphosphate = N(6)-dimethylallyladenosine(37) in tRNA + diphosphate</text>
        <dbReference type="Rhea" id="RHEA:26482"/>
        <dbReference type="Rhea" id="RHEA-COMP:10162"/>
        <dbReference type="Rhea" id="RHEA-COMP:10375"/>
        <dbReference type="ChEBI" id="CHEBI:33019"/>
        <dbReference type="ChEBI" id="CHEBI:57623"/>
        <dbReference type="ChEBI" id="CHEBI:74411"/>
        <dbReference type="ChEBI" id="CHEBI:74415"/>
        <dbReference type="EC" id="2.5.1.75"/>
    </reaction>
</comment>
<evidence type="ECO:0000256" key="13">
    <source>
        <dbReference type="RuleBase" id="RU003785"/>
    </source>
</evidence>
<evidence type="ECO:0000256" key="12">
    <source>
        <dbReference type="RuleBase" id="RU003784"/>
    </source>
</evidence>
<dbReference type="GO" id="GO:0006400">
    <property type="term" value="P:tRNA modification"/>
    <property type="evidence" value="ECO:0007669"/>
    <property type="project" value="TreeGrafter"/>
</dbReference>
<dbReference type="Gene3D" id="1.10.20.140">
    <property type="match status" value="1"/>
</dbReference>
<feature type="binding site" evidence="10">
    <location>
        <begin position="18"/>
        <end position="25"/>
    </location>
    <ligand>
        <name>ATP</name>
        <dbReference type="ChEBI" id="CHEBI:30616"/>
    </ligand>
</feature>
<evidence type="ECO:0000256" key="5">
    <source>
        <dbReference type="ARBA" id="ARBA00022694"/>
    </source>
</evidence>
<comment type="cofactor">
    <cofactor evidence="1 10">
        <name>Mg(2+)</name>
        <dbReference type="ChEBI" id="CHEBI:18420"/>
    </cofactor>
</comment>
<dbReference type="GO" id="GO:0052381">
    <property type="term" value="F:tRNA dimethylallyltransferase activity"/>
    <property type="evidence" value="ECO:0007669"/>
    <property type="project" value="UniProtKB-UniRule"/>
</dbReference>
<sequence length="315" mass="36578">MKKGPDNIKENLFLIIAGPTGTGKSSIAAELCRILPGEIINADSRQFYKDINIGTAKPPEPLIKQIPHHLYSFITLKENFTVFDYRQYLEKIIPDIWSRKKAAIIVGGSGFYIRAILKGIFEFPEEKKPLQKDIRKMLADKDTENLYRELKRFDPDLAEKIHPNDRVRITRGLEVWMITGTPMSEWQKQAKPASFIPRASVKYWVINLPRDILYNRLDLRTEAMLGSGWLEEVKILINSGLKHYLKEKAPIGYMELCNFIEGKTSWDETVETIKRKTRNYARQQITWFKKEDAEWIDVLNRHPSEVAVQLKNSIT</sequence>
<keyword evidence="8 10" id="KW-0460">Magnesium</keyword>
<dbReference type="SUPFAM" id="SSF52540">
    <property type="entry name" value="P-loop containing nucleoside triphosphate hydrolases"/>
    <property type="match status" value="2"/>
</dbReference>
<evidence type="ECO:0000256" key="1">
    <source>
        <dbReference type="ARBA" id="ARBA00001946"/>
    </source>
</evidence>
<evidence type="ECO:0000256" key="2">
    <source>
        <dbReference type="ARBA" id="ARBA00003213"/>
    </source>
</evidence>
<dbReference type="InterPro" id="IPR018022">
    <property type="entry name" value="IPT"/>
</dbReference>
<accession>A0A1V6CD04</accession>
<dbReference type="PANTHER" id="PTHR11088:SF60">
    <property type="entry name" value="TRNA DIMETHYLALLYLTRANSFERASE"/>
    <property type="match status" value="1"/>
</dbReference>
<proteinExistence type="inferred from homology"/>
<evidence type="ECO:0000256" key="7">
    <source>
        <dbReference type="ARBA" id="ARBA00022840"/>
    </source>
</evidence>
<keyword evidence="6 10" id="KW-0547">Nucleotide-binding</keyword>
<feature type="region of interest" description="Interaction with substrate tRNA" evidence="10">
    <location>
        <begin position="43"/>
        <end position="46"/>
    </location>
</feature>
<comment type="caution">
    <text evidence="14">The sequence shown here is derived from an EMBL/GenBank/DDBJ whole genome shotgun (WGS) entry which is preliminary data.</text>
</comment>
<evidence type="ECO:0000256" key="6">
    <source>
        <dbReference type="ARBA" id="ARBA00022741"/>
    </source>
</evidence>
<feature type="binding site" evidence="10">
    <location>
        <begin position="20"/>
        <end position="25"/>
    </location>
    <ligand>
        <name>substrate</name>
    </ligand>
</feature>
<keyword evidence="7 10" id="KW-0067">ATP-binding</keyword>
<dbReference type="EC" id="2.5.1.75" evidence="10"/>
<evidence type="ECO:0000256" key="8">
    <source>
        <dbReference type="ARBA" id="ARBA00022842"/>
    </source>
</evidence>
<dbReference type="Proteomes" id="UP000485562">
    <property type="component" value="Unassembled WGS sequence"/>
</dbReference>
<dbReference type="InterPro" id="IPR027417">
    <property type="entry name" value="P-loop_NTPase"/>
</dbReference>
<dbReference type="Gene3D" id="3.40.50.300">
    <property type="entry name" value="P-loop containing nucleotide triphosphate hydrolases"/>
    <property type="match status" value="1"/>
</dbReference>
<dbReference type="HAMAP" id="MF_00185">
    <property type="entry name" value="IPP_trans"/>
    <property type="match status" value="1"/>
</dbReference>
<gene>
    <name evidence="10 14" type="primary">miaA</name>
    <name evidence="14" type="ORF">BWX89_00373</name>
</gene>
<comment type="similarity">
    <text evidence="3 10 13">Belongs to the IPP transferase family.</text>
</comment>
<dbReference type="GO" id="GO:0005524">
    <property type="term" value="F:ATP binding"/>
    <property type="evidence" value="ECO:0007669"/>
    <property type="project" value="UniProtKB-UniRule"/>
</dbReference>
<comment type="caution">
    <text evidence="10">Lacks conserved residue(s) required for the propagation of feature annotation.</text>
</comment>
<dbReference type="PANTHER" id="PTHR11088">
    <property type="entry name" value="TRNA DIMETHYLALLYLTRANSFERASE"/>
    <property type="match status" value="1"/>
</dbReference>
<comment type="subunit">
    <text evidence="10">Monomer.</text>
</comment>
<keyword evidence="4 10" id="KW-0808">Transferase</keyword>
<protein>
    <recommendedName>
        <fullName evidence="10">tRNA dimethylallyltransferase</fullName>
        <ecNumber evidence="10">2.5.1.75</ecNumber>
    </recommendedName>
    <alternativeName>
        <fullName evidence="10">Dimethylallyl diphosphate:tRNA dimethylallyltransferase</fullName>
        <shortName evidence="10">DMAPP:tRNA dimethylallyltransferase</shortName>
        <shortName evidence="10">DMATase</shortName>
    </alternativeName>
    <alternativeName>
        <fullName evidence="10">Isopentenyl-diphosphate:tRNA isopentenyltransferase</fullName>
        <shortName evidence="10">IPP transferase</shortName>
        <shortName evidence="10">IPPT</shortName>
        <shortName evidence="10">IPTase</shortName>
    </alternativeName>
</protein>
<organism evidence="14">
    <name type="scientific">candidate division TA06 bacterium ADurb.Bin131</name>
    <dbReference type="NCBI Taxonomy" id="1852827"/>
    <lineage>
        <taxon>Bacteria</taxon>
        <taxon>Bacteria division TA06</taxon>
    </lineage>
</organism>
<dbReference type="NCBIfam" id="TIGR00174">
    <property type="entry name" value="miaA"/>
    <property type="match status" value="1"/>
</dbReference>
<name>A0A1V6CD04_UNCT6</name>
<evidence type="ECO:0000256" key="10">
    <source>
        <dbReference type="HAMAP-Rule" id="MF_00185"/>
    </source>
</evidence>
<evidence type="ECO:0000256" key="3">
    <source>
        <dbReference type="ARBA" id="ARBA00005842"/>
    </source>
</evidence>
<keyword evidence="5 10" id="KW-0819">tRNA processing</keyword>
<dbReference type="AlphaFoldDB" id="A0A1V6CD04"/>
<evidence type="ECO:0000313" key="14">
    <source>
        <dbReference type="EMBL" id="OQB74802.1"/>
    </source>
</evidence>
<evidence type="ECO:0000256" key="11">
    <source>
        <dbReference type="RuleBase" id="RU003783"/>
    </source>
</evidence>
<comment type="function">
    <text evidence="2 10 12">Catalyzes the transfer of a dimethylallyl group onto the adenine at position 37 in tRNAs that read codons beginning with uridine, leading to the formation of N6-(dimethylallyl)adenosine (i(6)A).</text>
</comment>
<feature type="site" description="Interaction with substrate tRNA" evidence="10">
    <location>
        <position position="135"/>
    </location>
</feature>
<reference evidence="14" key="1">
    <citation type="submission" date="2017-02" db="EMBL/GenBank/DDBJ databases">
        <title>Delving into the versatile metabolic prowess of the omnipresent phylum Bacteroidetes.</title>
        <authorList>
            <person name="Nobu M.K."/>
            <person name="Mei R."/>
            <person name="Narihiro T."/>
            <person name="Kuroda K."/>
            <person name="Liu W.-T."/>
        </authorList>
    </citation>
    <scope>NUCLEOTIDE SEQUENCE</scope>
    <source>
        <strain evidence="14">ADurb.Bin131</strain>
    </source>
</reference>